<dbReference type="Proteomes" id="UP001595696">
    <property type="component" value="Unassembled WGS sequence"/>
</dbReference>
<dbReference type="InterPro" id="IPR018713">
    <property type="entry name" value="MPAB/Lcp_cat_dom"/>
</dbReference>
<proteinExistence type="predicted"/>
<keyword evidence="2" id="KW-0560">Oxidoreductase</keyword>
<dbReference type="PANTHER" id="PTHR36151:SF3">
    <property type="entry name" value="ER-BOUND OXYGENASE MPAB_MPAB'_RUBBER OXYGENASE CATALYTIC DOMAIN-CONTAINING PROTEIN"/>
    <property type="match status" value="1"/>
</dbReference>
<dbReference type="Pfam" id="PF09995">
    <property type="entry name" value="MPAB_Lcp_cat"/>
    <property type="match status" value="1"/>
</dbReference>
<evidence type="ECO:0000313" key="3">
    <source>
        <dbReference type="Proteomes" id="UP001595696"/>
    </source>
</evidence>
<dbReference type="PANTHER" id="PTHR36151">
    <property type="entry name" value="BLR2777 PROTEIN"/>
    <property type="match status" value="1"/>
</dbReference>
<evidence type="ECO:0000259" key="1">
    <source>
        <dbReference type="Pfam" id="PF09995"/>
    </source>
</evidence>
<dbReference type="EC" id="1.-.-.-" evidence="2"/>
<dbReference type="GO" id="GO:0016491">
    <property type="term" value="F:oxidoreductase activity"/>
    <property type="evidence" value="ECO:0007669"/>
    <property type="project" value="UniProtKB-KW"/>
</dbReference>
<name>A0ABV8DMF7_9NOCA</name>
<comment type="caution">
    <text evidence="2">The sequence shown here is derived from an EMBL/GenBank/DDBJ whole genome shotgun (WGS) entry which is preliminary data.</text>
</comment>
<dbReference type="RefSeq" id="WP_378610444.1">
    <property type="nucleotide sequence ID" value="NZ_JBHSAX010000002.1"/>
</dbReference>
<feature type="domain" description="ER-bound oxygenase mpaB/mpaB'/Rubber oxygenase catalytic" evidence="1">
    <location>
        <begin position="28"/>
        <end position="247"/>
    </location>
</feature>
<dbReference type="EMBL" id="JBHSAX010000002">
    <property type="protein sequence ID" value="MFC3960682.1"/>
    <property type="molecule type" value="Genomic_DNA"/>
</dbReference>
<evidence type="ECO:0000313" key="2">
    <source>
        <dbReference type="EMBL" id="MFC3960682.1"/>
    </source>
</evidence>
<sequence length="281" mass="31494">MPRPLPVPPEPPADFEVAAFLPVLAGGLAAAPNVILQLAAPGVGYGVLESTVHSGNVMIHPIKRLRTTMTYLAVALLGTDEERAAYREAVNTSHRQVRSTAESPVKYNAFDVRLQLWVAACLYWGLADLHERLHGPMDSPEADAFYQYAARLGTTLQVRADMWPPDRAAFDRYWSENLAATTVSPAVRAYLRDLVDLKMLPLPVQVLLSRPHRYLVAGMLPPHVRDQMGLRWTPRDEWLLSRTLRLLGHVDNALPHSVRRLPLGIYLSDLRFRRKHGLPLV</sequence>
<keyword evidence="3" id="KW-1185">Reference proteome</keyword>
<organism evidence="2 3">
    <name type="scientific">Nocardia jiangsuensis</name>
    <dbReference type="NCBI Taxonomy" id="1691563"/>
    <lineage>
        <taxon>Bacteria</taxon>
        <taxon>Bacillati</taxon>
        <taxon>Actinomycetota</taxon>
        <taxon>Actinomycetes</taxon>
        <taxon>Mycobacteriales</taxon>
        <taxon>Nocardiaceae</taxon>
        <taxon>Nocardia</taxon>
    </lineage>
</organism>
<protein>
    <submittedName>
        <fullName evidence="2">Oxygenase MpaB family protein</fullName>
        <ecNumber evidence="2">1.-.-.-</ecNumber>
    </submittedName>
</protein>
<accession>A0ABV8DMF7</accession>
<reference evidence="3" key="1">
    <citation type="journal article" date="2019" name="Int. J. Syst. Evol. Microbiol.">
        <title>The Global Catalogue of Microorganisms (GCM) 10K type strain sequencing project: providing services to taxonomists for standard genome sequencing and annotation.</title>
        <authorList>
            <consortium name="The Broad Institute Genomics Platform"/>
            <consortium name="The Broad Institute Genome Sequencing Center for Infectious Disease"/>
            <person name="Wu L."/>
            <person name="Ma J."/>
        </authorList>
    </citation>
    <scope>NUCLEOTIDE SEQUENCE [LARGE SCALE GENOMIC DNA]</scope>
    <source>
        <strain evidence="3">CGMCC 4.7330</strain>
    </source>
</reference>
<gene>
    <name evidence="2" type="ORF">ACFO0B_01620</name>
</gene>